<feature type="region of interest" description="Disordered" evidence="2">
    <location>
        <begin position="213"/>
        <end position="233"/>
    </location>
</feature>
<dbReference type="InterPro" id="IPR011666">
    <property type="entry name" value="DUF1604"/>
</dbReference>
<feature type="compositionally biased region" description="Acidic residues" evidence="2">
    <location>
        <begin position="214"/>
        <end position="226"/>
    </location>
</feature>
<dbReference type="GO" id="GO:0003723">
    <property type="term" value="F:RNA binding"/>
    <property type="evidence" value="ECO:0007669"/>
    <property type="project" value="InterPro"/>
</dbReference>
<keyword evidence="1" id="KW-0507">mRNA processing</keyword>
<dbReference type="AlphaFoldDB" id="A0A835H4I7"/>
<feature type="region of interest" description="Disordered" evidence="2">
    <location>
        <begin position="461"/>
        <end position="492"/>
    </location>
</feature>
<evidence type="ECO:0000313" key="4">
    <source>
        <dbReference type="EMBL" id="KAF9593131.1"/>
    </source>
</evidence>
<feature type="compositionally biased region" description="Basic residues" evidence="2">
    <location>
        <begin position="1009"/>
        <end position="1019"/>
    </location>
</feature>
<feature type="region of interest" description="Disordered" evidence="2">
    <location>
        <begin position="864"/>
        <end position="901"/>
    </location>
</feature>
<sequence>MDEEEDLVFYGTPIEREEDLTSRKKKSVAEAAGQLRAVVPWQQEVRDEEGRRRFHGAFTGGYSAGYYNTVGSKEGWTPQTFTSSRKKRAETKEQSILNFLDDDEKAEMDGRSLATSALFDTFGFTAADVAQKQAEKEQLKRPSAIPGPVPDEIVRPAANSIGMKLLLKMGWRHGHSIKDPRTNLPYDARREARKAFLAFSSDDAKPSLARFEPDDIASEGDNEQSTDDIASASKSTPVFVLNPKQDMHGLGFDPFKHAPEFRERKRLRVSGNQELGSRGVFPLKDDLFASKSGKIAPGFGIGALEELDAEDEDVYASGYNFEETYVQDIEEPSTINRDIKLIKSKDEEGALPGFKVASSSDFQLERFNPPVIPNDFKPLHKFSAALEIGKKLAGPPPPEVSPPRDKDRKLLIDGFAALVNRCGKLFEELSREKNKTNPLFSFLSGGDGHDYYARRLWEEQQKHHNQNKQHVDMESVPSLQKESVPSLQKMTAESRGRILGEKPLERSYKDSSPSIASADAVQFQFNLSDTFTKPASLNDIPERVKPFKADPAKQERFEQFLKEKYQGGLRSTESGGNSKMSESARARERLDFEAAAEAIEKGKQDASNVLFPNQQLAEMSASVSLQFTSGGLEEAKVSKVEEQIRSKMYPKRDEYQWRPSPLLCKRFDIVDPYMGKFEQVRLVEGKLNKVDCCYVQPPPLPRARSRMDSLVFTSDFVKATKSEDTVPASGNSMFVSQPETQVTADEVLNSETEIEINSTNVERPVDLYKAIFSDDSDDEGEGSTSNQMQDPEKKTEVANTTLNRLIAGDFLESLGKELGLEVPSEAPIVRDKVSIASQKENNCTNTSNIPPQKNHIAMEISDVPSKGKEAADGCSSLPKITQKGASNGNEQDHGNRQGEPTATGHFVHIYEKAEAQKLDSEVKISKLKSKRGRSRSSSPSSEHKKSRRHSRRHHRRSSSPSSEDERSTVRSGRRRSRKSQSDSDSSDDQRSRDASRLKVDKKNSSRGKSDRRKHSKNYSRSRNSPSTSSRHRSRGDGSEERKSSRKLADEKRHTFSSYKESRTKHH</sequence>
<keyword evidence="5" id="KW-1185">Reference proteome</keyword>
<dbReference type="SUPFAM" id="SSF109905">
    <property type="entry name" value="Surp module (SWAP domain)"/>
    <property type="match status" value="1"/>
</dbReference>
<dbReference type="Pfam" id="PF26093">
    <property type="entry name" value="HTH_TGH"/>
    <property type="match status" value="1"/>
</dbReference>
<dbReference type="PANTHER" id="PTHR13384">
    <property type="entry name" value="G PATCH DOMAIN-CONTAINING PROTEIN 1"/>
    <property type="match status" value="1"/>
</dbReference>
<dbReference type="Gene3D" id="1.10.10.790">
    <property type="entry name" value="Surp module"/>
    <property type="match status" value="1"/>
</dbReference>
<dbReference type="InterPro" id="IPR035967">
    <property type="entry name" value="SWAP/Surp_sf"/>
</dbReference>
<dbReference type="SMART" id="SM00648">
    <property type="entry name" value="SWAP"/>
    <property type="match status" value="1"/>
</dbReference>
<dbReference type="EMBL" id="JADFTS010000008">
    <property type="protein sequence ID" value="KAF9593131.1"/>
    <property type="molecule type" value="Genomic_DNA"/>
</dbReference>
<feature type="compositionally biased region" description="Basic residues" evidence="2">
    <location>
        <begin position="944"/>
        <end position="957"/>
    </location>
</feature>
<feature type="compositionally biased region" description="Polar residues" evidence="2">
    <location>
        <begin position="477"/>
        <end position="491"/>
    </location>
</feature>
<proteinExistence type="predicted"/>
<dbReference type="Pfam" id="PF07713">
    <property type="entry name" value="DUF1604"/>
    <property type="match status" value="1"/>
</dbReference>
<dbReference type="Proteomes" id="UP000631114">
    <property type="component" value="Unassembled WGS sequence"/>
</dbReference>
<gene>
    <name evidence="4" type="ORF">IFM89_020341</name>
</gene>
<accession>A0A835H4I7</accession>
<comment type="caution">
    <text evidence="4">The sequence shown here is derived from an EMBL/GenBank/DDBJ whole genome shotgun (WGS) entry which is preliminary data.</text>
</comment>
<evidence type="ECO:0000313" key="5">
    <source>
        <dbReference type="Proteomes" id="UP000631114"/>
    </source>
</evidence>
<evidence type="ECO:0000256" key="2">
    <source>
        <dbReference type="SAM" id="MobiDB-lite"/>
    </source>
</evidence>
<evidence type="ECO:0000256" key="1">
    <source>
        <dbReference type="ARBA" id="ARBA00022664"/>
    </source>
</evidence>
<dbReference type="InterPro" id="IPR000061">
    <property type="entry name" value="Surp"/>
</dbReference>
<dbReference type="OrthoDB" id="20507at2759"/>
<dbReference type="GO" id="GO:0006397">
    <property type="term" value="P:mRNA processing"/>
    <property type="evidence" value="ECO:0007669"/>
    <property type="project" value="UniProtKB-KW"/>
</dbReference>
<feature type="compositionally biased region" description="Basic and acidic residues" evidence="2">
    <location>
        <begin position="987"/>
        <end position="1003"/>
    </location>
</feature>
<protein>
    <recommendedName>
        <fullName evidence="3">SURP motif domain-containing protein</fullName>
    </recommendedName>
</protein>
<evidence type="ECO:0000259" key="3">
    <source>
        <dbReference type="PROSITE" id="PS50128"/>
    </source>
</evidence>
<feature type="domain" description="SURP motif" evidence="3">
    <location>
        <begin position="411"/>
        <end position="453"/>
    </location>
</feature>
<organism evidence="4 5">
    <name type="scientific">Coptis chinensis</name>
    <dbReference type="NCBI Taxonomy" id="261450"/>
    <lineage>
        <taxon>Eukaryota</taxon>
        <taxon>Viridiplantae</taxon>
        <taxon>Streptophyta</taxon>
        <taxon>Embryophyta</taxon>
        <taxon>Tracheophyta</taxon>
        <taxon>Spermatophyta</taxon>
        <taxon>Magnoliopsida</taxon>
        <taxon>Ranunculales</taxon>
        <taxon>Ranunculaceae</taxon>
        <taxon>Coptidoideae</taxon>
        <taxon>Coptis</taxon>
    </lineage>
</organism>
<dbReference type="PROSITE" id="PS50128">
    <property type="entry name" value="SURP"/>
    <property type="match status" value="1"/>
</dbReference>
<dbReference type="Pfam" id="PF01805">
    <property type="entry name" value="Surp"/>
    <property type="match status" value="1"/>
</dbReference>
<feature type="region of interest" description="Disordered" evidence="2">
    <location>
        <begin position="916"/>
        <end position="1066"/>
    </location>
</feature>
<feature type="compositionally biased region" description="Basic and acidic residues" evidence="2">
    <location>
        <begin position="1034"/>
        <end position="1053"/>
    </location>
</feature>
<dbReference type="PANTHER" id="PTHR13384:SF19">
    <property type="entry name" value="G PATCH DOMAIN-CONTAINING PROTEIN 1"/>
    <property type="match status" value="1"/>
</dbReference>
<feature type="region of interest" description="Disordered" evidence="2">
    <location>
        <begin position="773"/>
        <end position="794"/>
    </location>
</feature>
<name>A0A835H4I7_9MAGN</name>
<feature type="compositionally biased region" description="Basic residues" evidence="2">
    <location>
        <begin position="925"/>
        <end position="934"/>
    </location>
</feature>
<reference evidence="4 5" key="1">
    <citation type="submission" date="2020-10" db="EMBL/GenBank/DDBJ databases">
        <title>The Coptis chinensis genome and diversification of protoberbering-type alkaloids.</title>
        <authorList>
            <person name="Wang B."/>
            <person name="Shu S."/>
            <person name="Song C."/>
            <person name="Liu Y."/>
        </authorList>
    </citation>
    <scope>NUCLEOTIDE SEQUENCE [LARGE SCALE GENOMIC DNA]</scope>
    <source>
        <strain evidence="4">HL-2020</strain>
        <tissue evidence="4">Leaf</tissue>
    </source>
</reference>
<dbReference type="GO" id="GO:0005634">
    <property type="term" value="C:nucleus"/>
    <property type="evidence" value="ECO:0007669"/>
    <property type="project" value="TreeGrafter"/>
</dbReference>